<accession>A0AC59Z9Y9</accession>
<reference evidence="1" key="1">
    <citation type="submission" date="2023-05" db="EMBL/GenBank/DDBJ databases">
        <authorList>
            <consortium name="ELIXIR-Norway"/>
        </authorList>
    </citation>
    <scope>NUCLEOTIDE SEQUENCE</scope>
</reference>
<feature type="non-terminal residue" evidence="1">
    <location>
        <position position="57"/>
    </location>
</feature>
<gene>
    <name evidence="1" type="ORF">MRATA1EN22A_LOCUS15801</name>
</gene>
<evidence type="ECO:0000313" key="2">
    <source>
        <dbReference type="Proteomes" id="UP001162501"/>
    </source>
</evidence>
<reference evidence="1" key="2">
    <citation type="submission" date="2025-03" db="EMBL/GenBank/DDBJ databases">
        <authorList>
            <consortium name="ELIXIR-Norway"/>
            <consortium name="Elixir Norway"/>
        </authorList>
    </citation>
    <scope>NUCLEOTIDE SEQUENCE</scope>
</reference>
<sequence>LEQRNKDWEEAGRFVLQNVPLFGLEQESTIPAQWARISTSPRSTRNQTSTAGGELQA</sequence>
<proteinExistence type="predicted"/>
<organism evidence="1 2">
    <name type="scientific">Rangifer tarandus platyrhynchus</name>
    <name type="common">Svalbard reindeer</name>
    <dbReference type="NCBI Taxonomy" id="3082113"/>
    <lineage>
        <taxon>Eukaryota</taxon>
        <taxon>Metazoa</taxon>
        <taxon>Chordata</taxon>
        <taxon>Craniata</taxon>
        <taxon>Vertebrata</taxon>
        <taxon>Euteleostomi</taxon>
        <taxon>Mammalia</taxon>
        <taxon>Eutheria</taxon>
        <taxon>Laurasiatheria</taxon>
        <taxon>Artiodactyla</taxon>
        <taxon>Ruminantia</taxon>
        <taxon>Pecora</taxon>
        <taxon>Cervidae</taxon>
        <taxon>Odocoileinae</taxon>
        <taxon>Rangifer</taxon>
    </lineage>
</organism>
<dbReference type="Proteomes" id="UP001162501">
    <property type="component" value="Chromosome 26"/>
</dbReference>
<feature type="non-terminal residue" evidence="1">
    <location>
        <position position="1"/>
    </location>
</feature>
<dbReference type="EMBL" id="OX596110">
    <property type="protein sequence ID" value="CAN0330979.1"/>
    <property type="molecule type" value="Genomic_DNA"/>
</dbReference>
<name>A0AC59Z9Y9_RANTA</name>
<evidence type="ECO:0000313" key="1">
    <source>
        <dbReference type="EMBL" id="CAN0330979.1"/>
    </source>
</evidence>
<protein>
    <submittedName>
        <fullName evidence="1">Uncharacterized protein</fullName>
    </submittedName>
</protein>